<evidence type="ECO:0000256" key="16">
    <source>
        <dbReference type="SAM" id="Phobius"/>
    </source>
</evidence>
<keyword evidence="5" id="KW-0653">Protein transport</keyword>
<dbReference type="GO" id="GO:0006887">
    <property type="term" value="P:exocytosis"/>
    <property type="evidence" value="ECO:0007669"/>
    <property type="project" value="TreeGrafter"/>
</dbReference>
<evidence type="ECO:0000256" key="1">
    <source>
        <dbReference type="ARBA" id="ARBA00004163"/>
    </source>
</evidence>
<dbReference type="Pfam" id="PF13774">
    <property type="entry name" value="Longin"/>
    <property type="match status" value="1"/>
</dbReference>
<keyword evidence="15" id="KW-0175">Coiled coil</keyword>
<name>A0A7I8W7E8_9ANNE</name>
<dbReference type="GO" id="GO:0030658">
    <property type="term" value="C:transport vesicle membrane"/>
    <property type="evidence" value="ECO:0007669"/>
    <property type="project" value="UniProtKB-SubCell"/>
</dbReference>
<evidence type="ECO:0000256" key="10">
    <source>
        <dbReference type="ARBA" id="ARBA00037845"/>
    </source>
</evidence>
<dbReference type="GO" id="GO:0000149">
    <property type="term" value="F:SNARE binding"/>
    <property type="evidence" value="ECO:0007669"/>
    <property type="project" value="TreeGrafter"/>
</dbReference>
<keyword evidence="20" id="KW-1185">Reference proteome</keyword>
<dbReference type="PRINTS" id="PR00219">
    <property type="entry name" value="SYNAPTOBREVN"/>
</dbReference>
<evidence type="ECO:0000256" key="15">
    <source>
        <dbReference type="PROSITE-ProRule" id="PRU00290"/>
    </source>
</evidence>
<dbReference type="Pfam" id="PF00957">
    <property type="entry name" value="Synaptobrevin"/>
    <property type="match status" value="1"/>
</dbReference>
<dbReference type="FunFam" id="1.20.5.110:FF:000004">
    <property type="entry name" value="Vesicle-associated membrane protein 7"/>
    <property type="match status" value="1"/>
</dbReference>
<keyword evidence="4 16" id="KW-0812">Transmembrane</keyword>
<dbReference type="CDD" id="cd15868">
    <property type="entry name" value="R-SNARE_VAMP8"/>
    <property type="match status" value="1"/>
</dbReference>
<sequence>MSVLYSCIARGDIILCQECKEGSSVTYENKLRSILPKLQAKDAKTSYESNGFMYHLMLKDDLAYVAVTDPSVGKLMPHTFLGKIHEEFSQTSLVQRAAFASPYEFNMDFSPCLAAEMRRATENGYGHIANLNNQVNEVKGIMTQNIESVLRRGENLEDLEDRTTALEDTSRVFQQTAKQVRRKYWWQNMKMRIILVLVVLAVIAVIVIIICASTGVFSKKSSSPKTTVKPSSNP</sequence>
<evidence type="ECO:0000259" key="17">
    <source>
        <dbReference type="PROSITE" id="PS50859"/>
    </source>
</evidence>
<dbReference type="GO" id="GO:0015031">
    <property type="term" value="P:protein transport"/>
    <property type="evidence" value="ECO:0007669"/>
    <property type="project" value="UniProtKB-KW"/>
</dbReference>
<organism evidence="19 20">
    <name type="scientific">Dimorphilus gyrociliatus</name>
    <dbReference type="NCBI Taxonomy" id="2664684"/>
    <lineage>
        <taxon>Eukaryota</taxon>
        <taxon>Metazoa</taxon>
        <taxon>Spiralia</taxon>
        <taxon>Lophotrochozoa</taxon>
        <taxon>Annelida</taxon>
        <taxon>Polychaeta</taxon>
        <taxon>Polychaeta incertae sedis</taxon>
        <taxon>Dinophilidae</taxon>
        <taxon>Dimorphilus</taxon>
    </lineage>
</organism>
<evidence type="ECO:0000256" key="8">
    <source>
        <dbReference type="ARBA" id="ARBA00037801"/>
    </source>
</evidence>
<reference evidence="19 20" key="1">
    <citation type="submission" date="2020-08" db="EMBL/GenBank/DDBJ databases">
        <authorList>
            <person name="Hejnol A."/>
        </authorList>
    </citation>
    <scope>NUCLEOTIDE SEQUENCE [LARGE SCALE GENOMIC DNA]</scope>
</reference>
<dbReference type="PANTHER" id="PTHR21136">
    <property type="entry name" value="SNARE PROTEINS"/>
    <property type="match status" value="1"/>
</dbReference>
<evidence type="ECO:0000256" key="14">
    <source>
        <dbReference type="ARBA" id="ARBA00042194"/>
    </source>
</evidence>
<dbReference type="SMART" id="SM01270">
    <property type="entry name" value="Longin"/>
    <property type="match status" value="1"/>
</dbReference>
<dbReference type="InterPro" id="IPR010908">
    <property type="entry name" value="Longin_dom"/>
</dbReference>
<dbReference type="Proteomes" id="UP000549394">
    <property type="component" value="Unassembled WGS sequence"/>
</dbReference>
<keyword evidence="6 16" id="KW-1133">Transmembrane helix</keyword>
<feature type="domain" description="Longin" evidence="17">
    <location>
        <begin position="7"/>
        <end position="113"/>
    </location>
</feature>
<evidence type="ECO:0000256" key="2">
    <source>
        <dbReference type="ARBA" id="ARBA00008025"/>
    </source>
</evidence>
<dbReference type="GO" id="GO:0005794">
    <property type="term" value="C:Golgi apparatus"/>
    <property type="evidence" value="ECO:0007669"/>
    <property type="project" value="UniProtKB-SubCell"/>
</dbReference>
<dbReference type="OrthoDB" id="248747at2759"/>
<evidence type="ECO:0000256" key="5">
    <source>
        <dbReference type="ARBA" id="ARBA00022927"/>
    </source>
</evidence>
<evidence type="ECO:0000259" key="18">
    <source>
        <dbReference type="PROSITE" id="PS50892"/>
    </source>
</evidence>
<comment type="similarity">
    <text evidence="2">Belongs to the synaptobrevin family.</text>
</comment>
<dbReference type="GO" id="GO:0031201">
    <property type="term" value="C:SNARE complex"/>
    <property type="evidence" value="ECO:0007669"/>
    <property type="project" value="TreeGrafter"/>
</dbReference>
<dbReference type="GO" id="GO:0006906">
    <property type="term" value="P:vesicle fusion"/>
    <property type="evidence" value="ECO:0007669"/>
    <property type="project" value="TreeGrafter"/>
</dbReference>
<evidence type="ECO:0000256" key="13">
    <source>
        <dbReference type="ARBA" id="ARBA00039269"/>
    </source>
</evidence>
<evidence type="ECO:0000313" key="19">
    <source>
        <dbReference type="EMBL" id="CAD5124139.1"/>
    </source>
</evidence>
<dbReference type="GO" id="GO:0005789">
    <property type="term" value="C:endoplasmic reticulum membrane"/>
    <property type="evidence" value="ECO:0007669"/>
    <property type="project" value="UniProtKB-SubCell"/>
</dbReference>
<dbReference type="InterPro" id="IPR011012">
    <property type="entry name" value="Longin-like_dom_sf"/>
</dbReference>
<dbReference type="PROSITE" id="PS50859">
    <property type="entry name" value="LONGIN"/>
    <property type="match status" value="1"/>
</dbReference>
<dbReference type="InterPro" id="IPR001388">
    <property type="entry name" value="Synaptobrevin-like"/>
</dbReference>
<dbReference type="SUPFAM" id="SSF58038">
    <property type="entry name" value="SNARE fusion complex"/>
    <property type="match status" value="1"/>
</dbReference>
<evidence type="ECO:0000256" key="3">
    <source>
        <dbReference type="ARBA" id="ARBA00022448"/>
    </source>
</evidence>
<evidence type="ECO:0000256" key="11">
    <source>
        <dbReference type="ARBA" id="ARBA00037863"/>
    </source>
</evidence>
<dbReference type="EMBL" id="CAJFCJ010000020">
    <property type="protein sequence ID" value="CAD5124139.1"/>
    <property type="molecule type" value="Genomic_DNA"/>
</dbReference>
<dbReference type="GO" id="GO:0005765">
    <property type="term" value="C:lysosomal membrane"/>
    <property type="evidence" value="ECO:0007669"/>
    <property type="project" value="UniProtKB-SubCell"/>
</dbReference>
<dbReference type="InterPro" id="IPR042855">
    <property type="entry name" value="V_SNARE_CC"/>
</dbReference>
<keyword evidence="3" id="KW-0813">Transport</keyword>
<comment type="subcellular location">
    <subcellularLocation>
        <location evidence="12">Cytoplasmic vesicle</location>
        <location evidence="12">Phagosome membrane</location>
        <topology evidence="12">Single-pass type IV membrane protein</topology>
    </subcellularLocation>
    <subcellularLocation>
        <location evidence="9">Cytoplasmic vesicle</location>
        <location evidence="9">Secretory vesicle membrane</location>
        <topology evidence="9">Single-pass type IV membrane protein</topology>
    </subcellularLocation>
    <subcellularLocation>
        <location evidence="1">Endoplasmic reticulum membrane</location>
        <topology evidence="1">Single-pass type IV membrane protein</topology>
    </subcellularLocation>
    <subcellularLocation>
        <location evidence="8">Golgi apparatus</location>
        <location evidence="8">trans-Golgi network membrane</location>
        <topology evidence="8">Single-pass type IV membrane protein</topology>
    </subcellularLocation>
    <subcellularLocation>
        <location evidence="10">Late endosome membrane</location>
        <topology evidence="10">Single-pass type IV membrane protein</topology>
    </subcellularLocation>
    <subcellularLocation>
        <location evidence="11">Lysosome membrane</location>
        <topology evidence="11">Single-pass type IV membrane protein</topology>
    </subcellularLocation>
</comment>
<dbReference type="SUPFAM" id="SSF64356">
    <property type="entry name" value="SNARE-like"/>
    <property type="match status" value="1"/>
</dbReference>
<evidence type="ECO:0000256" key="9">
    <source>
        <dbReference type="ARBA" id="ARBA00037803"/>
    </source>
</evidence>
<evidence type="ECO:0000256" key="6">
    <source>
        <dbReference type="ARBA" id="ARBA00022989"/>
    </source>
</evidence>
<dbReference type="Gene3D" id="1.20.5.110">
    <property type="match status" value="1"/>
</dbReference>
<dbReference type="GO" id="GO:0030670">
    <property type="term" value="C:phagocytic vesicle membrane"/>
    <property type="evidence" value="ECO:0007669"/>
    <property type="project" value="UniProtKB-SubCell"/>
</dbReference>
<feature type="transmembrane region" description="Helical" evidence="16">
    <location>
        <begin position="193"/>
        <end position="217"/>
    </location>
</feature>
<proteinExistence type="inferred from homology"/>
<protein>
    <recommendedName>
        <fullName evidence="13">Vesicle-associated membrane protein 7</fullName>
    </recommendedName>
    <alternativeName>
        <fullName evidence="14">Synaptobrevin-like protein 1</fullName>
    </alternativeName>
</protein>
<evidence type="ECO:0000256" key="7">
    <source>
        <dbReference type="ARBA" id="ARBA00023136"/>
    </source>
</evidence>
<dbReference type="AlphaFoldDB" id="A0A7I8W7E8"/>
<dbReference type="CDD" id="cd14824">
    <property type="entry name" value="Longin"/>
    <property type="match status" value="1"/>
</dbReference>
<keyword evidence="7 16" id="KW-0472">Membrane</keyword>
<comment type="caution">
    <text evidence="19">The sequence shown here is derived from an EMBL/GenBank/DDBJ whole genome shotgun (WGS) entry which is preliminary data.</text>
</comment>
<dbReference type="InterPro" id="IPR051097">
    <property type="entry name" value="Synaptobrevin-like_transport"/>
</dbReference>
<evidence type="ECO:0000256" key="4">
    <source>
        <dbReference type="ARBA" id="ARBA00022692"/>
    </source>
</evidence>
<evidence type="ECO:0000313" key="20">
    <source>
        <dbReference type="Proteomes" id="UP000549394"/>
    </source>
</evidence>
<feature type="domain" description="V-SNARE coiled-coil homology" evidence="18">
    <location>
        <begin position="127"/>
        <end position="187"/>
    </location>
</feature>
<dbReference type="GO" id="GO:0031902">
    <property type="term" value="C:late endosome membrane"/>
    <property type="evidence" value="ECO:0007669"/>
    <property type="project" value="UniProtKB-SubCell"/>
</dbReference>
<gene>
    <name evidence="19" type="ORF">DGYR_LOCUS11726</name>
</gene>
<dbReference type="PANTHER" id="PTHR21136:SF168">
    <property type="entry name" value="VESICLE-ASSOCIATED MEMBRANE PROTEIN 9"/>
    <property type="match status" value="1"/>
</dbReference>
<accession>A0A7I8W7E8</accession>
<dbReference type="GO" id="GO:0005484">
    <property type="term" value="F:SNAP receptor activity"/>
    <property type="evidence" value="ECO:0007669"/>
    <property type="project" value="TreeGrafter"/>
</dbReference>
<dbReference type="Gene3D" id="3.30.450.50">
    <property type="entry name" value="Longin domain"/>
    <property type="match status" value="1"/>
</dbReference>
<dbReference type="PROSITE" id="PS50892">
    <property type="entry name" value="V_SNARE"/>
    <property type="match status" value="1"/>
</dbReference>
<evidence type="ECO:0000256" key="12">
    <source>
        <dbReference type="ARBA" id="ARBA00037875"/>
    </source>
</evidence>